<gene>
    <name evidence="2" type="ORF">J9253_00420</name>
</gene>
<evidence type="ECO:0000313" key="3">
    <source>
        <dbReference type="Proteomes" id="UP000672039"/>
    </source>
</evidence>
<dbReference type="EMBL" id="CP072801">
    <property type="protein sequence ID" value="QTR46466.1"/>
    <property type="molecule type" value="Genomic_DNA"/>
</dbReference>
<dbReference type="InterPro" id="IPR003346">
    <property type="entry name" value="Transposase_20"/>
</dbReference>
<dbReference type="Proteomes" id="UP000672039">
    <property type="component" value="Chromosome"/>
</dbReference>
<accession>A0ABX7WRG5</accession>
<protein>
    <submittedName>
        <fullName evidence="2">IS110 family transposase</fullName>
    </submittedName>
</protein>
<keyword evidence="3" id="KW-1185">Reference proteome</keyword>
<feature type="domain" description="Transposase IS116/IS110/IS902 C-terminal" evidence="1">
    <location>
        <begin position="7"/>
        <end position="63"/>
    </location>
</feature>
<reference evidence="2 3" key="1">
    <citation type="submission" date="2021-04" db="EMBL/GenBank/DDBJ databases">
        <title>Genomics, taxonomy and metabolism of representatives of sulfur bacteria of the genus Thiothrix: Thiothrix fructosivorans QT, Thiothrix unzii A1T and three new species, Thiothrix subterranea sp. nov., Thiothrix litoralis sp. nov. and 'Candidatus Thiothrix anitrata' sp. nov.</title>
        <authorList>
            <person name="Ravin N.V."/>
            <person name="Smolyakov D."/>
            <person name="Rudenko T.S."/>
            <person name="Mardanov A.V."/>
            <person name="Beletsky A.V."/>
            <person name="Markov N.D."/>
            <person name="Fomenkov A.I."/>
            <person name="Roberts R.J."/>
            <person name="Karnachuk O.V."/>
            <person name="Novikov A."/>
            <person name="Grabovich M.Y."/>
        </authorList>
    </citation>
    <scope>NUCLEOTIDE SEQUENCE [LARGE SCALE GENOMIC DNA]</scope>
    <source>
        <strain evidence="2 3">AS</strain>
    </source>
</reference>
<dbReference type="Pfam" id="PF02371">
    <property type="entry name" value="Transposase_20"/>
    <property type="match status" value="1"/>
</dbReference>
<proteinExistence type="predicted"/>
<sequence>MNSYTLDRKEIAALAGLAPFNRDSGTMRGKRAIWGGRAEVRSLLYMVALVASRSNNTIKKFYEKLVQAGKPKKVALTACMRKILTILNAMVRDNQPWNPQGKQHA</sequence>
<dbReference type="InterPro" id="IPR047650">
    <property type="entry name" value="Transpos_IS110"/>
</dbReference>
<organism evidence="2 3">
    <name type="scientific">Thiothrix litoralis</name>
    <dbReference type="NCBI Taxonomy" id="2891210"/>
    <lineage>
        <taxon>Bacteria</taxon>
        <taxon>Pseudomonadati</taxon>
        <taxon>Pseudomonadota</taxon>
        <taxon>Gammaproteobacteria</taxon>
        <taxon>Thiotrichales</taxon>
        <taxon>Thiotrichaceae</taxon>
        <taxon>Thiothrix</taxon>
    </lineage>
</organism>
<name>A0ABX7WRG5_9GAMM</name>
<dbReference type="PANTHER" id="PTHR33055:SF13">
    <property type="entry name" value="TRANSPOSASE"/>
    <property type="match status" value="1"/>
</dbReference>
<evidence type="ECO:0000313" key="2">
    <source>
        <dbReference type="EMBL" id="QTR46466.1"/>
    </source>
</evidence>
<dbReference type="PANTHER" id="PTHR33055">
    <property type="entry name" value="TRANSPOSASE FOR INSERTION SEQUENCE ELEMENT IS1111A"/>
    <property type="match status" value="1"/>
</dbReference>
<evidence type="ECO:0000259" key="1">
    <source>
        <dbReference type="Pfam" id="PF02371"/>
    </source>
</evidence>